<keyword evidence="5" id="KW-1185">Reference proteome</keyword>
<sequence>MAFILTFLGKGGTGRTTIAIAAAKKLANQGKRVLLLGQDSSPAFGAALGTALSLDPQEISPNLYAVQLQTATLLERSWEEVKKLEAQYLRTPFFKEVFGQELSVLPGMDTALALNAIREYESSGKYDAIVYDGSGDQATLRMLGLPETISWYIRRFRKLFVESDLGKALSPVIQLAASTVLTNVSFVGDNFAQPTGQVNDLLEQGKQVVANPQRMAAYLVTTNDPAAIATAQYLWGSAQQIGLTVGGVILNRASGADEVTTAFDPLLVTTIPIQSVNDWQPLIDVLPNFQDQASQAPRPIAVNVSERKVSLFLPGFDKKQVKLTQSGPEITIEAGDQRRNVDLPPQLRGQPVKGAKFQDGYLIISF</sequence>
<dbReference type="STRING" id="1920490.GCA_001895925_01664"/>
<dbReference type="OrthoDB" id="9780677at2"/>
<dbReference type="InterPro" id="IPR008978">
    <property type="entry name" value="HSP20-like_chaperone"/>
</dbReference>
<feature type="domain" description="ArsA/GET3 Anion-transporting ATPase-like" evidence="2">
    <location>
        <begin position="4"/>
        <end position="253"/>
    </location>
</feature>
<accession>A0A2T1DMA5</accession>
<feature type="domain" description="ArsA HSP20-like" evidence="3">
    <location>
        <begin position="307"/>
        <end position="366"/>
    </location>
</feature>
<dbReference type="Pfam" id="PF02374">
    <property type="entry name" value="ArsA_ATPase"/>
    <property type="match status" value="1"/>
</dbReference>
<evidence type="ECO:0000259" key="2">
    <source>
        <dbReference type="Pfam" id="PF02374"/>
    </source>
</evidence>
<reference evidence="4 5" key="1">
    <citation type="submission" date="2018-02" db="EMBL/GenBank/DDBJ databases">
        <authorList>
            <person name="Cohen D.B."/>
            <person name="Kent A.D."/>
        </authorList>
    </citation>
    <scope>NUCLEOTIDE SEQUENCE [LARGE SCALE GENOMIC DNA]</scope>
    <source>
        <strain evidence="4 5">ULC007</strain>
    </source>
</reference>
<dbReference type="Pfam" id="PF17886">
    <property type="entry name" value="ArsA_HSP20"/>
    <property type="match status" value="1"/>
</dbReference>
<comment type="similarity">
    <text evidence="1">Belongs to the arsA ATPase family.</text>
</comment>
<dbReference type="RefSeq" id="WP_073069486.1">
    <property type="nucleotide sequence ID" value="NZ_MPPI01000002.1"/>
</dbReference>
<dbReference type="AlphaFoldDB" id="A0A2T1DMA5"/>
<evidence type="ECO:0000256" key="1">
    <source>
        <dbReference type="ARBA" id="ARBA00011040"/>
    </source>
</evidence>
<dbReference type="InterPro" id="IPR027417">
    <property type="entry name" value="P-loop_NTPase"/>
</dbReference>
<dbReference type="SUPFAM" id="SSF52540">
    <property type="entry name" value="P-loop containing nucleoside triphosphate hydrolases"/>
    <property type="match status" value="1"/>
</dbReference>
<gene>
    <name evidence="4" type="ORF">C7B65_03380</name>
</gene>
<dbReference type="EMBL" id="PVWG01000002">
    <property type="protein sequence ID" value="PSB21637.1"/>
    <property type="molecule type" value="Genomic_DNA"/>
</dbReference>
<organism evidence="4 5">
    <name type="scientific">Phormidesmis priestleyi ULC007</name>
    <dbReference type="NCBI Taxonomy" id="1920490"/>
    <lineage>
        <taxon>Bacteria</taxon>
        <taxon>Bacillati</taxon>
        <taxon>Cyanobacteriota</taxon>
        <taxon>Cyanophyceae</taxon>
        <taxon>Leptolyngbyales</taxon>
        <taxon>Leptolyngbyaceae</taxon>
        <taxon>Phormidesmis</taxon>
    </lineage>
</organism>
<dbReference type="InterPro" id="IPR053262">
    <property type="entry name" value="ArsA_ATPase-like"/>
</dbReference>
<dbReference type="InterPro" id="IPR040612">
    <property type="entry name" value="ArsA_HSP20-like"/>
</dbReference>
<reference evidence="4 5" key="2">
    <citation type="submission" date="2018-03" db="EMBL/GenBank/DDBJ databases">
        <title>The ancient ancestry and fast evolution of plastids.</title>
        <authorList>
            <person name="Moore K.R."/>
            <person name="Magnabosco C."/>
            <person name="Momper L."/>
            <person name="Gold D.A."/>
            <person name="Bosak T."/>
            <person name="Fournier G.P."/>
        </authorList>
    </citation>
    <scope>NUCLEOTIDE SEQUENCE [LARGE SCALE GENOMIC DNA]</scope>
    <source>
        <strain evidence="4 5">ULC007</strain>
    </source>
</reference>
<dbReference type="Gene3D" id="2.60.40.790">
    <property type="match status" value="1"/>
</dbReference>
<dbReference type="SUPFAM" id="SSF49764">
    <property type="entry name" value="HSP20-like chaperones"/>
    <property type="match status" value="1"/>
</dbReference>
<proteinExistence type="inferred from homology"/>
<dbReference type="Proteomes" id="UP000238634">
    <property type="component" value="Unassembled WGS sequence"/>
</dbReference>
<protein>
    <submittedName>
        <fullName evidence="4">Arsenic-transporting ATPase</fullName>
    </submittedName>
</protein>
<name>A0A2T1DMA5_9CYAN</name>
<dbReference type="Gene3D" id="3.40.50.300">
    <property type="entry name" value="P-loop containing nucleotide triphosphate hydrolases"/>
    <property type="match status" value="1"/>
</dbReference>
<evidence type="ECO:0000259" key="3">
    <source>
        <dbReference type="Pfam" id="PF17886"/>
    </source>
</evidence>
<dbReference type="CDD" id="cd02035">
    <property type="entry name" value="ArsA"/>
    <property type="match status" value="1"/>
</dbReference>
<dbReference type="PANTHER" id="PTHR43868:SF1">
    <property type="entry name" value="P-LOOP CONTAINING NUCLEOSIDE TRIPHOSPHATE HYDROLASES SUPERFAMILY PROTEIN"/>
    <property type="match status" value="1"/>
</dbReference>
<dbReference type="PANTHER" id="PTHR43868">
    <property type="entry name" value="OS02G0711200 PROTEIN"/>
    <property type="match status" value="1"/>
</dbReference>
<evidence type="ECO:0000313" key="4">
    <source>
        <dbReference type="EMBL" id="PSB21637.1"/>
    </source>
</evidence>
<comment type="caution">
    <text evidence="4">The sequence shown here is derived from an EMBL/GenBank/DDBJ whole genome shotgun (WGS) entry which is preliminary data.</text>
</comment>
<evidence type="ECO:0000313" key="5">
    <source>
        <dbReference type="Proteomes" id="UP000238634"/>
    </source>
</evidence>
<dbReference type="InterPro" id="IPR025723">
    <property type="entry name" value="ArsA/GET3_ATPase-like"/>
</dbReference>